<evidence type="ECO:0000256" key="4">
    <source>
        <dbReference type="ARBA" id="ARBA00022827"/>
    </source>
</evidence>
<reference evidence="7 8" key="1">
    <citation type="submission" date="2021-03" db="EMBL/GenBank/DDBJ databases">
        <title>Sequencing the genomes of 1000 actinobacteria strains.</title>
        <authorList>
            <person name="Klenk H.-P."/>
        </authorList>
    </citation>
    <scope>NUCLEOTIDE SEQUENCE [LARGE SCALE GENOMIC DNA]</scope>
    <source>
        <strain evidence="7 8">DSM 46670</strain>
    </source>
</reference>
<protein>
    <submittedName>
        <fullName evidence="7">Pyruvate/2-oxoglutarate dehydrogenase complex dihydrolipoamide dehydrogenase (E3) component</fullName>
    </submittedName>
</protein>
<dbReference type="Pfam" id="PF07992">
    <property type="entry name" value="Pyr_redox_2"/>
    <property type="match status" value="1"/>
</dbReference>
<evidence type="ECO:0000313" key="8">
    <source>
        <dbReference type="Proteomes" id="UP001519332"/>
    </source>
</evidence>
<dbReference type="SUPFAM" id="SSF55424">
    <property type="entry name" value="FAD/NAD-linked reductases, dimerisation (C-terminal) domain"/>
    <property type="match status" value="1"/>
</dbReference>
<dbReference type="Proteomes" id="UP001519332">
    <property type="component" value="Unassembled WGS sequence"/>
</dbReference>
<dbReference type="InterPro" id="IPR016156">
    <property type="entry name" value="FAD/NAD-linked_Rdtase_dimer_sf"/>
</dbReference>
<dbReference type="PIRSF" id="PIRSF000350">
    <property type="entry name" value="Mercury_reductase_MerA"/>
    <property type="match status" value="1"/>
</dbReference>
<dbReference type="PANTHER" id="PTHR43014:SF2">
    <property type="entry name" value="MERCURIC REDUCTASE"/>
    <property type="match status" value="1"/>
</dbReference>
<evidence type="ECO:0000256" key="2">
    <source>
        <dbReference type="ARBA" id="ARBA00007532"/>
    </source>
</evidence>
<evidence type="ECO:0000313" key="7">
    <source>
        <dbReference type="EMBL" id="MBP2321999.1"/>
    </source>
</evidence>
<evidence type="ECO:0000259" key="5">
    <source>
        <dbReference type="Pfam" id="PF02852"/>
    </source>
</evidence>
<comment type="caution">
    <text evidence="7">The sequence shown here is derived from an EMBL/GenBank/DDBJ whole genome shotgun (WGS) entry which is preliminary data.</text>
</comment>
<dbReference type="EMBL" id="JAGINW010000001">
    <property type="protein sequence ID" value="MBP2321999.1"/>
    <property type="molecule type" value="Genomic_DNA"/>
</dbReference>
<feature type="domain" description="FAD/NAD(P)-binding" evidence="6">
    <location>
        <begin position="7"/>
        <end position="320"/>
    </location>
</feature>
<dbReference type="PRINTS" id="PR00411">
    <property type="entry name" value="PNDRDTASEI"/>
</dbReference>
<dbReference type="RefSeq" id="WP_209637200.1">
    <property type="nucleotide sequence ID" value="NZ_JAGINW010000001.1"/>
</dbReference>
<dbReference type="Gene3D" id="3.50.50.60">
    <property type="entry name" value="FAD/NAD(P)-binding domain"/>
    <property type="match status" value="2"/>
</dbReference>
<dbReference type="Pfam" id="PF02852">
    <property type="entry name" value="Pyr_redox_dim"/>
    <property type="match status" value="1"/>
</dbReference>
<evidence type="ECO:0000256" key="1">
    <source>
        <dbReference type="ARBA" id="ARBA00001974"/>
    </source>
</evidence>
<accession>A0ABS4TDE9</accession>
<comment type="cofactor">
    <cofactor evidence="1">
        <name>FAD</name>
        <dbReference type="ChEBI" id="CHEBI:57692"/>
    </cofactor>
</comment>
<keyword evidence="4" id="KW-0274">FAD</keyword>
<dbReference type="InterPro" id="IPR023753">
    <property type="entry name" value="FAD/NAD-binding_dom"/>
</dbReference>
<keyword evidence="8" id="KW-1185">Reference proteome</keyword>
<comment type="similarity">
    <text evidence="2">Belongs to the class-I pyridine nucleotide-disulfide oxidoreductase family.</text>
</comment>
<proteinExistence type="inferred from homology"/>
<gene>
    <name evidence="7" type="ORF">JOF56_002384</name>
</gene>
<evidence type="ECO:0000256" key="3">
    <source>
        <dbReference type="ARBA" id="ARBA00022630"/>
    </source>
</evidence>
<name>A0ABS4TDE9_9PSEU</name>
<dbReference type="SUPFAM" id="SSF51905">
    <property type="entry name" value="FAD/NAD(P)-binding domain"/>
    <property type="match status" value="1"/>
</dbReference>
<feature type="domain" description="Pyridine nucleotide-disulphide oxidoreductase dimerisation" evidence="5">
    <location>
        <begin position="342"/>
        <end position="450"/>
    </location>
</feature>
<dbReference type="PANTHER" id="PTHR43014">
    <property type="entry name" value="MERCURIC REDUCTASE"/>
    <property type="match status" value="1"/>
</dbReference>
<keyword evidence="3" id="KW-0285">Flavoprotein</keyword>
<sequence>MTVEDVDVVVIGLGPGGEAIAARLARAGLSVVGVDARLVGGECPYYACIPTKMMIRAADALAEARRANELAGSVQIKPDWAPVAARVRHDATDNWNDQVAVDRLLASGARFERGWGKITGADEVTVSTSDGDKVFRVRKGVVLNPGTDPAIPPIDGLTDTPLWTNREAVATETVPSSLIVLGGGPVGCEFAQVFSRFGASVTLVQSGPRLLPNDEPESSDLLREVFEREGIRVVTGSRATKVEYDGTNFHLQVGDETLTAEQLLVATGRTTDLSALGVKAAGIPDDGRVINVDERMRAADKVWAIGDIVGKGAFTHMSMYHADIAAADILGEDGPQAQYHAVPHATFTDPEVASVGLTQAEAEKQGINVRVGLTKLPDSSRGYIHKLGNDGLIKLVEDADRGVLVGASAVGPGAGEILGALLVAVHAQVPTSTLKGMILAYPTFHRAIGSALAEL</sequence>
<organism evidence="7 8">
    <name type="scientific">Kibdelosporangium banguiense</name>
    <dbReference type="NCBI Taxonomy" id="1365924"/>
    <lineage>
        <taxon>Bacteria</taxon>
        <taxon>Bacillati</taxon>
        <taxon>Actinomycetota</taxon>
        <taxon>Actinomycetes</taxon>
        <taxon>Pseudonocardiales</taxon>
        <taxon>Pseudonocardiaceae</taxon>
        <taxon>Kibdelosporangium</taxon>
    </lineage>
</organism>
<keyword evidence="7" id="KW-0670">Pyruvate</keyword>
<dbReference type="InterPro" id="IPR036188">
    <property type="entry name" value="FAD/NAD-bd_sf"/>
</dbReference>
<dbReference type="PRINTS" id="PR00368">
    <property type="entry name" value="FADPNR"/>
</dbReference>
<dbReference type="InterPro" id="IPR004099">
    <property type="entry name" value="Pyr_nucl-diS_OxRdtase_dimer"/>
</dbReference>
<evidence type="ECO:0000259" key="6">
    <source>
        <dbReference type="Pfam" id="PF07992"/>
    </source>
</evidence>
<dbReference type="Gene3D" id="3.30.390.30">
    <property type="match status" value="1"/>
</dbReference>
<dbReference type="InterPro" id="IPR001100">
    <property type="entry name" value="Pyr_nuc-diS_OxRdtase"/>
</dbReference>